<dbReference type="SUPFAM" id="SSF55729">
    <property type="entry name" value="Acyl-CoA N-acyltransferases (Nat)"/>
    <property type="match status" value="1"/>
</dbReference>
<keyword evidence="5" id="KW-1185">Reference proteome</keyword>
<dbReference type="Proteomes" id="UP000289784">
    <property type="component" value="Unassembled WGS sequence"/>
</dbReference>
<reference evidence="4 5" key="1">
    <citation type="submission" date="2019-01" db="EMBL/GenBank/DDBJ databases">
        <title>Pseudoxanthomonas composti sp. nov., isolated from compost.</title>
        <authorList>
            <person name="Yang G."/>
        </authorList>
    </citation>
    <scope>NUCLEOTIDE SEQUENCE [LARGE SCALE GENOMIC DNA]</scope>
    <source>
        <strain evidence="4 5">GSS15</strain>
    </source>
</reference>
<keyword evidence="1 4" id="KW-0808">Transferase</keyword>
<dbReference type="EMBL" id="SAWZ01000002">
    <property type="protein sequence ID" value="RXR07604.1"/>
    <property type="molecule type" value="Genomic_DNA"/>
</dbReference>
<evidence type="ECO:0000256" key="1">
    <source>
        <dbReference type="ARBA" id="ARBA00022679"/>
    </source>
</evidence>
<evidence type="ECO:0000313" key="4">
    <source>
        <dbReference type="EMBL" id="RXR07604.1"/>
    </source>
</evidence>
<gene>
    <name evidence="4" type="ORF">EPA99_06310</name>
</gene>
<protein>
    <submittedName>
        <fullName evidence="4">N-acetyltransferase family protein</fullName>
    </submittedName>
</protein>
<dbReference type="RefSeq" id="WP_129470415.1">
    <property type="nucleotide sequence ID" value="NZ_SAWZ01000002.1"/>
</dbReference>
<dbReference type="AlphaFoldDB" id="A0A4Q1JY33"/>
<dbReference type="PROSITE" id="PS51186">
    <property type="entry name" value="GNAT"/>
    <property type="match status" value="1"/>
</dbReference>
<name>A0A4Q1JY33_9GAMM</name>
<evidence type="ECO:0000259" key="3">
    <source>
        <dbReference type="PROSITE" id="PS51186"/>
    </source>
</evidence>
<dbReference type="Pfam" id="PF00583">
    <property type="entry name" value="Acetyltransf_1"/>
    <property type="match status" value="1"/>
</dbReference>
<proteinExistence type="predicted"/>
<dbReference type="CDD" id="cd04301">
    <property type="entry name" value="NAT_SF"/>
    <property type="match status" value="1"/>
</dbReference>
<evidence type="ECO:0000256" key="2">
    <source>
        <dbReference type="ARBA" id="ARBA00023315"/>
    </source>
</evidence>
<dbReference type="InterPro" id="IPR016181">
    <property type="entry name" value="Acyl_CoA_acyltransferase"/>
</dbReference>
<keyword evidence="2" id="KW-0012">Acyltransferase</keyword>
<dbReference type="GO" id="GO:0016747">
    <property type="term" value="F:acyltransferase activity, transferring groups other than amino-acyl groups"/>
    <property type="evidence" value="ECO:0007669"/>
    <property type="project" value="InterPro"/>
</dbReference>
<dbReference type="InterPro" id="IPR000182">
    <property type="entry name" value="GNAT_dom"/>
</dbReference>
<feature type="domain" description="N-acetyltransferase" evidence="3">
    <location>
        <begin position="1"/>
        <end position="164"/>
    </location>
</feature>
<sequence>MHQVTCTEERHAEAILAIFNDAIVNSTALYDYVERPRSAMTAWFADKQASGHPVIGLEDEDGTLMGFASYGPFRPRPANKYTMEHSVYVAPAYRGKGLGRVLLQAIVDEAERRDIHTLVGGIDLGNAVSIALHESLGFERAGVIRHAGFKFGRWLDLVFYQRLLSGPAHPVDG</sequence>
<dbReference type="Gene3D" id="3.40.630.30">
    <property type="match status" value="1"/>
</dbReference>
<dbReference type="PANTHER" id="PTHR43072">
    <property type="entry name" value="N-ACETYLTRANSFERASE"/>
    <property type="match status" value="1"/>
</dbReference>
<dbReference type="PANTHER" id="PTHR43072:SF23">
    <property type="entry name" value="UPF0039 PROTEIN C11D3.02C"/>
    <property type="match status" value="1"/>
</dbReference>
<evidence type="ECO:0000313" key="5">
    <source>
        <dbReference type="Proteomes" id="UP000289784"/>
    </source>
</evidence>
<organism evidence="4 5">
    <name type="scientific">Pseudoxanthomonas composti</name>
    <dbReference type="NCBI Taxonomy" id="2137479"/>
    <lineage>
        <taxon>Bacteria</taxon>
        <taxon>Pseudomonadati</taxon>
        <taxon>Pseudomonadota</taxon>
        <taxon>Gammaproteobacteria</taxon>
        <taxon>Lysobacterales</taxon>
        <taxon>Lysobacteraceae</taxon>
        <taxon>Pseudoxanthomonas</taxon>
    </lineage>
</organism>
<comment type="caution">
    <text evidence="4">The sequence shown here is derived from an EMBL/GenBank/DDBJ whole genome shotgun (WGS) entry which is preliminary data.</text>
</comment>
<dbReference type="OrthoDB" id="5459937at2"/>
<accession>A0A4Q1JY33</accession>